<keyword evidence="7" id="KW-1015">Disulfide bond</keyword>
<keyword evidence="5" id="KW-0677">Repeat</keyword>
<evidence type="ECO:0000256" key="17">
    <source>
        <dbReference type="SAM" id="SignalP"/>
    </source>
</evidence>
<keyword evidence="8" id="KW-0325">Glycoprotein</keyword>
<evidence type="ECO:0000256" key="12">
    <source>
        <dbReference type="ARBA" id="ARBA00038933"/>
    </source>
</evidence>
<gene>
    <name evidence="18" type="ORF">BDZ94DRAFT_1164234</name>
</gene>
<dbReference type="Proteomes" id="UP000807353">
    <property type="component" value="Unassembled WGS sequence"/>
</dbReference>
<evidence type="ECO:0000256" key="6">
    <source>
        <dbReference type="ARBA" id="ARBA00022801"/>
    </source>
</evidence>
<dbReference type="GO" id="GO:0016829">
    <property type="term" value="F:lyase activity"/>
    <property type="evidence" value="ECO:0007669"/>
    <property type="project" value="UniProtKB-KW"/>
</dbReference>
<dbReference type="GO" id="GO:0005576">
    <property type="term" value="C:extracellular region"/>
    <property type="evidence" value="ECO:0007669"/>
    <property type="project" value="UniProtKB-SubCell"/>
</dbReference>
<evidence type="ECO:0000256" key="16">
    <source>
        <dbReference type="RuleBase" id="RU361169"/>
    </source>
</evidence>
<dbReference type="InterPro" id="IPR011050">
    <property type="entry name" value="Pectin_lyase_fold/virulence"/>
</dbReference>
<keyword evidence="10" id="KW-0961">Cell wall biogenesis/degradation</keyword>
<keyword evidence="6 16" id="KW-0378">Hydrolase</keyword>
<evidence type="ECO:0000256" key="10">
    <source>
        <dbReference type="ARBA" id="ARBA00023316"/>
    </source>
</evidence>
<dbReference type="GO" id="GO:0047911">
    <property type="term" value="F:galacturan 1,4-alpha-galacturonidase activity"/>
    <property type="evidence" value="ECO:0007669"/>
    <property type="project" value="UniProtKB-EC"/>
</dbReference>
<comment type="caution">
    <text evidence="18">The sequence shown here is derived from an EMBL/GenBank/DDBJ whole genome shotgun (WGS) entry which is preliminary data.</text>
</comment>
<dbReference type="GO" id="GO:0004650">
    <property type="term" value="F:polygalacturonase activity"/>
    <property type="evidence" value="ECO:0007669"/>
    <property type="project" value="InterPro"/>
</dbReference>
<evidence type="ECO:0000256" key="2">
    <source>
        <dbReference type="ARBA" id="ARBA00008834"/>
    </source>
</evidence>
<evidence type="ECO:0000256" key="7">
    <source>
        <dbReference type="ARBA" id="ARBA00023157"/>
    </source>
</evidence>
<protein>
    <recommendedName>
        <fullName evidence="12">galacturonan 1,4-alpha-galacturonidase</fullName>
        <ecNumber evidence="12">3.2.1.67</ecNumber>
    </recommendedName>
    <alternativeName>
        <fullName evidence="13">Galacturan 1,4-alpha-galacturonidase C</fullName>
    </alternativeName>
    <alternativeName>
        <fullName evidence="14">Poly(1,4-alpha-D-galacturonide)galacturonohydrolase C</fullName>
    </alternativeName>
</protein>
<name>A0A9P6CII2_9AGAR</name>
<dbReference type="PANTHER" id="PTHR31736">
    <property type="match status" value="1"/>
</dbReference>
<reference evidence="18" key="1">
    <citation type="submission" date="2020-11" db="EMBL/GenBank/DDBJ databases">
        <authorList>
            <consortium name="DOE Joint Genome Institute"/>
            <person name="Ahrendt S."/>
            <person name="Riley R."/>
            <person name="Andreopoulos W."/>
            <person name="Labutti K."/>
            <person name="Pangilinan J."/>
            <person name="Ruiz-Duenas F.J."/>
            <person name="Barrasa J.M."/>
            <person name="Sanchez-Garcia M."/>
            <person name="Camarero S."/>
            <person name="Miyauchi S."/>
            <person name="Serrano A."/>
            <person name="Linde D."/>
            <person name="Babiker R."/>
            <person name="Drula E."/>
            <person name="Ayuso-Fernandez I."/>
            <person name="Pacheco R."/>
            <person name="Padilla G."/>
            <person name="Ferreira P."/>
            <person name="Barriuso J."/>
            <person name="Kellner H."/>
            <person name="Castanera R."/>
            <person name="Alfaro M."/>
            <person name="Ramirez L."/>
            <person name="Pisabarro A.G."/>
            <person name="Kuo A."/>
            <person name="Tritt A."/>
            <person name="Lipzen A."/>
            <person name="He G."/>
            <person name="Yan M."/>
            <person name="Ng V."/>
            <person name="Cullen D."/>
            <person name="Martin F."/>
            <person name="Rosso M.-N."/>
            <person name="Henrissat B."/>
            <person name="Hibbett D."/>
            <person name="Martinez A.T."/>
            <person name="Grigoriev I.V."/>
        </authorList>
    </citation>
    <scope>NUCLEOTIDE SEQUENCE</scope>
    <source>
        <strain evidence="18">CBS 247.69</strain>
    </source>
</reference>
<keyword evidence="18" id="KW-0456">Lyase</keyword>
<evidence type="ECO:0000256" key="15">
    <source>
        <dbReference type="ARBA" id="ARBA00048766"/>
    </source>
</evidence>
<evidence type="ECO:0000256" key="3">
    <source>
        <dbReference type="ARBA" id="ARBA00022525"/>
    </source>
</evidence>
<sequence>MILNTSLVALGLLALTGVDATNVKVKRCTVKHNKNGKDDSENILKAFKDCSKNAVITFEKADYNAHTPISMTGLKNVVVHLNGNLNLPKDMKTVQDKINVTLNQPSTYATPWFYFQGEDVSIIGSQDFKWGRFNGYGQQWWDIGNRVLRPQLATFNVTGGLLRDLKVIKPIAWGWNLPGRNILVRNHFVDAMPNNGTRDETVSFPFNTDGFNLSGHNITVDGYYGHNGDDCVSVINGAQDIVAKNGYCGFSSHGLSIGSLGRNGAVHTVKNVLFKNWTMEGAVYGARFKSWTGGQGSAENIAWEDITLIGVSTGVFITQNYYDQDKGPRPPNVNKTSTHVSNMSFKNFKGTLGTNWTDGTCISDPCWNYVPGLNETKSVIFDLYAGTAVNITLSGIDIRTHKNSKKTNVICDPTALAEGEQDTLGFQCANGPFIATPIKKPGKPGKPHGKRE</sequence>
<comment type="similarity">
    <text evidence="2 16">Belongs to the glycosyl hydrolase 28 family.</text>
</comment>
<keyword evidence="3" id="KW-0964">Secreted</keyword>
<evidence type="ECO:0000256" key="13">
    <source>
        <dbReference type="ARBA" id="ARBA00041474"/>
    </source>
</evidence>
<evidence type="ECO:0000256" key="8">
    <source>
        <dbReference type="ARBA" id="ARBA00023180"/>
    </source>
</evidence>
<dbReference type="AlphaFoldDB" id="A0A9P6CII2"/>
<comment type="catalytic activity">
    <reaction evidence="15">
        <text>[(1-&gt;4)-alpha-D-galacturonosyl](n) + H2O = alpha-D-galacturonate + [(1-&gt;4)-alpha-D-galacturonosyl](n-1)</text>
        <dbReference type="Rhea" id="RHEA:14117"/>
        <dbReference type="Rhea" id="RHEA-COMP:14570"/>
        <dbReference type="Rhea" id="RHEA-COMP:14572"/>
        <dbReference type="ChEBI" id="CHEBI:15377"/>
        <dbReference type="ChEBI" id="CHEBI:58658"/>
        <dbReference type="ChEBI" id="CHEBI:140523"/>
        <dbReference type="EC" id="3.2.1.67"/>
    </reaction>
</comment>
<evidence type="ECO:0000256" key="1">
    <source>
        <dbReference type="ARBA" id="ARBA00004613"/>
    </source>
</evidence>
<evidence type="ECO:0000256" key="11">
    <source>
        <dbReference type="ARBA" id="ARBA00037312"/>
    </source>
</evidence>
<dbReference type="GO" id="GO:0005975">
    <property type="term" value="P:carbohydrate metabolic process"/>
    <property type="evidence" value="ECO:0007669"/>
    <property type="project" value="InterPro"/>
</dbReference>
<keyword evidence="9 16" id="KW-0326">Glycosidase</keyword>
<evidence type="ECO:0000313" key="19">
    <source>
        <dbReference type="Proteomes" id="UP000807353"/>
    </source>
</evidence>
<keyword evidence="4 17" id="KW-0732">Signal</keyword>
<accession>A0A9P6CII2</accession>
<comment type="function">
    <text evidence="11">Specific in hydrolyzing the terminal glycosidic bond of polygalacturonic acid and oligogalacturonates.</text>
</comment>
<proteinExistence type="inferred from homology"/>
<dbReference type="GO" id="GO:0071555">
    <property type="term" value="P:cell wall organization"/>
    <property type="evidence" value="ECO:0007669"/>
    <property type="project" value="UniProtKB-KW"/>
</dbReference>
<dbReference type="Gene3D" id="2.160.20.10">
    <property type="entry name" value="Single-stranded right-handed beta-helix, Pectin lyase-like"/>
    <property type="match status" value="1"/>
</dbReference>
<dbReference type="InterPro" id="IPR000743">
    <property type="entry name" value="Glyco_hydro_28"/>
</dbReference>
<dbReference type="OrthoDB" id="187139at2759"/>
<dbReference type="InterPro" id="IPR012334">
    <property type="entry name" value="Pectin_lyas_fold"/>
</dbReference>
<organism evidence="18 19">
    <name type="scientific">Collybia nuda</name>
    <dbReference type="NCBI Taxonomy" id="64659"/>
    <lineage>
        <taxon>Eukaryota</taxon>
        <taxon>Fungi</taxon>
        <taxon>Dikarya</taxon>
        <taxon>Basidiomycota</taxon>
        <taxon>Agaricomycotina</taxon>
        <taxon>Agaricomycetes</taxon>
        <taxon>Agaricomycetidae</taxon>
        <taxon>Agaricales</taxon>
        <taxon>Tricholomatineae</taxon>
        <taxon>Clitocybaceae</taxon>
        <taxon>Collybia</taxon>
    </lineage>
</organism>
<dbReference type="Pfam" id="PF00295">
    <property type="entry name" value="Glyco_hydro_28"/>
    <property type="match status" value="1"/>
</dbReference>
<feature type="signal peptide" evidence="17">
    <location>
        <begin position="1"/>
        <end position="20"/>
    </location>
</feature>
<dbReference type="EMBL" id="MU150263">
    <property type="protein sequence ID" value="KAF9463330.1"/>
    <property type="molecule type" value="Genomic_DNA"/>
</dbReference>
<evidence type="ECO:0000313" key="18">
    <source>
        <dbReference type="EMBL" id="KAF9463330.1"/>
    </source>
</evidence>
<keyword evidence="19" id="KW-1185">Reference proteome</keyword>
<dbReference type="EC" id="3.2.1.67" evidence="12"/>
<evidence type="ECO:0000256" key="9">
    <source>
        <dbReference type="ARBA" id="ARBA00023295"/>
    </source>
</evidence>
<evidence type="ECO:0000256" key="14">
    <source>
        <dbReference type="ARBA" id="ARBA00042262"/>
    </source>
</evidence>
<dbReference type="SUPFAM" id="SSF51126">
    <property type="entry name" value="Pectin lyase-like"/>
    <property type="match status" value="1"/>
</dbReference>
<feature type="chain" id="PRO_5040373221" description="galacturonan 1,4-alpha-galacturonidase" evidence="17">
    <location>
        <begin position="21"/>
        <end position="452"/>
    </location>
</feature>
<evidence type="ECO:0000256" key="5">
    <source>
        <dbReference type="ARBA" id="ARBA00022737"/>
    </source>
</evidence>
<evidence type="ECO:0000256" key="4">
    <source>
        <dbReference type="ARBA" id="ARBA00022729"/>
    </source>
</evidence>
<comment type="subcellular location">
    <subcellularLocation>
        <location evidence="1">Secreted</location>
    </subcellularLocation>
</comment>
<dbReference type="PANTHER" id="PTHR31736:SF11">
    <property type="entry name" value="EXOPOLYGALACTURONASE C-RELATED"/>
    <property type="match status" value="1"/>
</dbReference>